<keyword evidence="3" id="KW-1185">Reference proteome</keyword>
<feature type="transmembrane region" description="Helical" evidence="1">
    <location>
        <begin position="29"/>
        <end position="52"/>
    </location>
</feature>
<keyword evidence="1" id="KW-1133">Transmembrane helix</keyword>
<proteinExistence type="predicted"/>
<organism evidence="2 3">
    <name type="scientific">Phyllotreta striolata</name>
    <name type="common">Striped flea beetle</name>
    <name type="synonym">Crioceris striolata</name>
    <dbReference type="NCBI Taxonomy" id="444603"/>
    <lineage>
        <taxon>Eukaryota</taxon>
        <taxon>Metazoa</taxon>
        <taxon>Ecdysozoa</taxon>
        <taxon>Arthropoda</taxon>
        <taxon>Hexapoda</taxon>
        <taxon>Insecta</taxon>
        <taxon>Pterygota</taxon>
        <taxon>Neoptera</taxon>
        <taxon>Endopterygota</taxon>
        <taxon>Coleoptera</taxon>
        <taxon>Polyphaga</taxon>
        <taxon>Cucujiformia</taxon>
        <taxon>Chrysomeloidea</taxon>
        <taxon>Chrysomelidae</taxon>
        <taxon>Galerucinae</taxon>
        <taxon>Alticini</taxon>
        <taxon>Phyllotreta</taxon>
    </lineage>
</organism>
<keyword evidence="1" id="KW-0472">Membrane</keyword>
<accession>A0A9N9XKS0</accession>
<dbReference type="EMBL" id="OU900105">
    <property type="protein sequence ID" value="CAG9856273.1"/>
    <property type="molecule type" value="Genomic_DNA"/>
</dbReference>
<evidence type="ECO:0000313" key="3">
    <source>
        <dbReference type="Proteomes" id="UP001153712"/>
    </source>
</evidence>
<protein>
    <submittedName>
        <fullName evidence="2">Uncharacterized protein</fullName>
    </submittedName>
</protein>
<dbReference type="AlphaFoldDB" id="A0A9N9XKS0"/>
<name>A0A9N9XKS0_PHYSR</name>
<sequence length="349" mass="40153">MCFLVTVTLMTYCLRKATTGSCVMELCVLTFIITLPLVVLSIALYLALPYFVEDENSKKMLLGEGIECDGELPELKGICNPEQFTSKCNGLRFRDGTIGQQLIKDHNELEIDYDATSDECECDGTRVIGLIEKIYPDALQFKFKCSGLNFGENMGVLLSECFDAAEPIPEKYYITSKSRYWCENNIIHSIVSFKEITENTGSIMVLEADPPLPEPCFFNYEDRLPKEDDYFYVEEHFRPDAEHVLVGWRIRDRHSKVPFQEIPVLSYCIPGYPSAIIFSRLNNFFTGFQKDCSADERLGDVIVPYSMFLDKIRRIYPNVEYKSNKAVRIINNAEYDDEYDDEDEYEDAN</sequence>
<keyword evidence="1" id="KW-0812">Transmembrane</keyword>
<dbReference type="OrthoDB" id="6771613at2759"/>
<dbReference type="Proteomes" id="UP001153712">
    <property type="component" value="Chromosome 12"/>
</dbReference>
<evidence type="ECO:0000256" key="1">
    <source>
        <dbReference type="SAM" id="Phobius"/>
    </source>
</evidence>
<evidence type="ECO:0000313" key="2">
    <source>
        <dbReference type="EMBL" id="CAG9856273.1"/>
    </source>
</evidence>
<gene>
    <name evidence="2" type="ORF">PHYEVI_LOCUS2699</name>
</gene>
<reference evidence="2" key="1">
    <citation type="submission" date="2022-01" db="EMBL/GenBank/DDBJ databases">
        <authorList>
            <person name="King R."/>
        </authorList>
    </citation>
    <scope>NUCLEOTIDE SEQUENCE</scope>
</reference>